<dbReference type="EMBL" id="GGFJ01014022">
    <property type="protein sequence ID" value="MBW63163.1"/>
    <property type="molecule type" value="Transcribed_RNA"/>
</dbReference>
<dbReference type="AlphaFoldDB" id="A0A2M4CCW2"/>
<evidence type="ECO:0000313" key="1">
    <source>
        <dbReference type="EMBL" id="MBW63163.1"/>
    </source>
</evidence>
<organism evidence="1">
    <name type="scientific">Anopheles marajoara</name>
    <dbReference type="NCBI Taxonomy" id="58244"/>
    <lineage>
        <taxon>Eukaryota</taxon>
        <taxon>Metazoa</taxon>
        <taxon>Ecdysozoa</taxon>
        <taxon>Arthropoda</taxon>
        <taxon>Hexapoda</taxon>
        <taxon>Insecta</taxon>
        <taxon>Pterygota</taxon>
        <taxon>Neoptera</taxon>
        <taxon>Endopterygota</taxon>
        <taxon>Diptera</taxon>
        <taxon>Nematocera</taxon>
        <taxon>Culicoidea</taxon>
        <taxon>Culicidae</taxon>
        <taxon>Anophelinae</taxon>
        <taxon>Anopheles</taxon>
    </lineage>
</organism>
<name>A0A2M4CCW2_9DIPT</name>
<protein>
    <submittedName>
        <fullName evidence="1">Putative secreted protein</fullName>
    </submittedName>
</protein>
<sequence>MMPLHFSTTLGSTAVHRVCCVFTCSIRLLLARSNTTTDFHRPATRVRTREIGVCLVAVARTPWHLARCLRRPLLL</sequence>
<proteinExistence type="predicted"/>
<accession>A0A2M4CCW2</accession>
<reference evidence="1" key="1">
    <citation type="submission" date="2018-01" db="EMBL/GenBank/DDBJ databases">
        <title>An insight into the sialome of Amazonian anophelines.</title>
        <authorList>
            <person name="Ribeiro J.M."/>
            <person name="Scarpassa V."/>
            <person name="Calvo E."/>
        </authorList>
    </citation>
    <scope>NUCLEOTIDE SEQUENCE</scope>
    <source>
        <tissue evidence="1">Salivary glands</tissue>
    </source>
</reference>